<reference evidence="2 3" key="1">
    <citation type="submission" date="2007-08" db="EMBL/GenBank/DDBJ databases">
        <authorList>
            <person name="Fulton L."/>
            <person name="Clifton S."/>
            <person name="Fulton B."/>
            <person name="Xu J."/>
            <person name="Minx P."/>
            <person name="Pepin K.H."/>
            <person name="Johnson M."/>
            <person name="Thiruvilangam P."/>
            <person name="Bhonagiri V."/>
            <person name="Nash W.E."/>
            <person name="Mardis E.R."/>
            <person name="Wilson R.K."/>
        </authorList>
    </citation>
    <scope>NUCLEOTIDE SEQUENCE [LARGE SCALE GENOMIC DNA]</scope>
    <source>
        <strain evidence="3">ATCC BAA-613 / DSM 15670 / CCUG 46953 / JCM 12243 / WAL 16351</strain>
    </source>
</reference>
<dbReference type="HOGENOM" id="CLU_096367_0_0_9"/>
<evidence type="ECO:0000313" key="2">
    <source>
        <dbReference type="EMBL" id="EDP14055.1"/>
    </source>
</evidence>
<sequence>MGITEAKDEISPEMERIIRELKRLEEMSIHIGIQGQPGRDESGMEREGAPADILTIANVNEFGATIKAKNVKNLAIPIAKKAIGKSPLDFPGLFFLRSRNGYLFGCISKKRKGTSPKKKSSPTDSKPNKHGPSKKQIPKKTDDIEFLFILMESTSIPERSFIRAGYDNNRRTIEDITTAAIQNIIFSGWDAEKAANNIGMGVVGIIQMYMNQPFNFKKKSSITKAVSNWPDNPLIETGRLRNSITYSIEGGT</sequence>
<feature type="compositionally biased region" description="Basic residues" evidence="1">
    <location>
        <begin position="128"/>
        <end position="137"/>
    </location>
</feature>
<evidence type="ECO:0000313" key="3">
    <source>
        <dbReference type="Proteomes" id="UP000005396"/>
    </source>
</evidence>
<organism evidence="2 3">
    <name type="scientific">Enterocloster bolteae (strain ATCC BAA-613 / DSM 15670 / CCUG 46953 / JCM 12243 / WAL 16351)</name>
    <name type="common">Clostridium bolteae</name>
    <dbReference type="NCBI Taxonomy" id="411902"/>
    <lineage>
        <taxon>Bacteria</taxon>
        <taxon>Bacillati</taxon>
        <taxon>Bacillota</taxon>
        <taxon>Clostridia</taxon>
        <taxon>Lachnospirales</taxon>
        <taxon>Lachnospiraceae</taxon>
        <taxon>Enterocloster</taxon>
    </lineage>
</organism>
<dbReference type="Proteomes" id="UP000005396">
    <property type="component" value="Unassembled WGS sequence"/>
</dbReference>
<protein>
    <submittedName>
        <fullName evidence="2">Uncharacterized protein</fullName>
    </submittedName>
</protein>
<gene>
    <name evidence="2" type="ORF">CLOBOL_05662</name>
</gene>
<dbReference type="PaxDb" id="411902-CLOBOL_05662"/>
<feature type="region of interest" description="Disordered" evidence="1">
    <location>
        <begin position="109"/>
        <end position="137"/>
    </location>
</feature>
<dbReference type="EMBL" id="ABCC02000042">
    <property type="protein sequence ID" value="EDP14055.1"/>
    <property type="molecule type" value="Genomic_DNA"/>
</dbReference>
<reference evidence="2 3" key="2">
    <citation type="submission" date="2007-09" db="EMBL/GenBank/DDBJ databases">
        <title>Draft genome sequence of Clostridium bolteae (ATCC BAA-613).</title>
        <authorList>
            <person name="Sudarsanam P."/>
            <person name="Ley R."/>
            <person name="Guruge J."/>
            <person name="Turnbaugh P.J."/>
            <person name="Mahowald M."/>
            <person name="Liep D."/>
            <person name="Gordon J."/>
        </authorList>
    </citation>
    <scope>NUCLEOTIDE SEQUENCE [LARGE SCALE GENOMIC DNA]</scope>
    <source>
        <strain evidence="3">ATCC BAA-613 / DSM 15670 / CCUG 46953 / JCM 12243 / WAL 16351</strain>
    </source>
</reference>
<accession>A8S0F5</accession>
<name>A8S0F5_ENTBW</name>
<comment type="caution">
    <text evidence="2">The sequence shown here is derived from an EMBL/GenBank/DDBJ whole genome shotgun (WGS) entry which is preliminary data.</text>
</comment>
<dbReference type="AlphaFoldDB" id="A8S0F5"/>
<proteinExistence type="predicted"/>
<feature type="compositionally biased region" description="Basic residues" evidence="1">
    <location>
        <begin position="109"/>
        <end position="120"/>
    </location>
</feature>
<evidence type="ECO:0000256" key="1">
    <source>
        <dbReference type="SAM" id="MobiDB-lite"/>
    </source>
</evidence>